<dbReference type="PANTHER" id="PTHR21043:SF0">
    <property type="entry name" value="MITOCHONDRIAL ASSEMBLY OF RIBOSOMAL LARGE SUBUNIT PROTEIN 1"/>
    <property type="match status" value="1"/>
</dbReference>
<dbReference type="Gene3D" id="3.30.460.10">
    <property type="entry name" value="Beta Polymerase, domain 2"/>
    <property type="match status" value="1"/>
</dbReference>
<dbReference type="Proteomes" id="UP000324781">
    <property type="component" value="Unassembled WGS sequence"/>
</dbReference>
<dbReference type="NCBIfam" id="TIGR00090">
    <property type="entry name" value="rsfS_iojap_ybeB"/>
    <property type="match status" value="1"/>
</dbReference>
<dbReference type="InterPro" id="IPR043519">
    <property type="entry name" value="NT_sf"/>
</dbReference>
<dbReference type="GO" id="GO:0090071">
    <property type="term" value="P:negative regulation of ribosome biogenesis"/>
    <property type="evidence" value="ECO:0007669"/>
    <property type="project" value="UniProtKB-UniRule"/>
</dbReference>
<proteinExistence type="inferred from homology"/>
<organism evidence="3 4">
    <name type="scientific">Thermoclostridium caenicola</name>
    <dbReference type="NCBI Taxonomy" id="659425"/>
    <lineage>
        <taxon>Bacteria</taxon>
        <taxon>Bacillati</taxon>
        <taxon>Bacillota</taxon>
        <taxon>Clostridia</taxon>
        <taxon>Eubacteriales</taxon>
        <taxon>Oscillospiraceae</taxon>
        <taxon>Thermoclostridium</taxon>
    </lineage>
</organism>
<evidence type="ECO:0000256" key="2">
    <source>
        <dbReference type="HAMAP-Rule" id="MF_01477"/>
    </source>
</evidence>
<dbReference type="PANTHER" id="PTHR21043">
    <property type="entry name" value="IOJAP SUPERFAMILY ORTHOLOG"/>
    <property type="match status" value="1"/>
</dbReference>
<reference evidence="3 4" key="1">
    <citation type="submission" date="2016-11" db="EMBL/GenBank/DDBJ databases">
        <authorList>
            <person name="Varghese N."/>
            <person name="Submissions S."/>
        </authorList>
    </citation>
    <scope>NUCLEOTIDE SEQUENCE [LARGE SCALE GENOMIC DNA]</scope>
    <source>
        <strain evidence="3 4">DSM 19027</strain>
    </source>
</reference>
<keyword evidence="2" id="KW-0810">Translation regulation</keyword>
<dbReference type="EMBL" id="FQZP01000003">
    <property type="protein sequence ID" value="SHI50530.1"/>
    <property type="molecule type" value="Genomic_DNA"/>
</dbReference>
<comment type="function">
    <text evidence="2">Functions as a ribosomal silencing factor. Interacts with ribosomal protein uL14 (rplN), blocking formation of intersubunit bridge B8. Prevents association of the 30S and 50S ribosomal subunits and the formation of functional ribosomes, thus repressing translation.</text>
</comment>
<dbReference type="Pfam" id="PF02410">
    <property type="entry name" value="RsfS"/>
    <property type="match status" value="1"/>
</dbReference>
<dbReference type="InterPro" id="IPR004394">
    <property type="entry name" value="Iojap/RsfS/C7orf30"/>
</dbReference>
<dbReference type="AlphaFoldDB" id="A0A1M6BP07"/>
<dbReference type="GO" id="GO:0017148">
    <property type="term" value="P:negative regulation of translation"/>
    <property type="evidence" value="ECO:0007669"/>
    <property type="project" value="UniProtKB-UniRule"/>
</dbReference>
<dbReference type="SUPFAM" id="SSF81301">
    <property type="entry name" value="Nucleotidyltransferase"/>
    <property type="match status" value="1"/>
</dbReference>
<name>A0A1M6BP07_9FIRM</name>
<keyword evidence="2" id="KW-0678">Repressor</keyword>
<evidence type="ECO:0000313" key="4">
    <source>
        <dbReference type="Proteomes" id="UP000324781"/>
    </source>
</evidence>
<comment type="similarity">
    <text evidence="1 2">Belongs to the Iojap/RsfS family.</text>
</comment>
<keyword evidence="2" id="KW-0963">Cytoplasm</keyword>
<comment type="subcellular location">
    <subcellularLocation>
        <location evidence="2">Cytoplasm</location>
    </subcellularLocation>
</comment>
<comment type="subunit">
    <text evidence="2">Interacts with ribosomal protein uL14 (rplN).</text>
</comment>
<gene>
    <name evidence="2" type="primary">rsfS</name>
    <name evidence="3" type="ORF">SAMN05444373_100376</name>
</gene>
<dbReference type="RefSeq" id="WP_149677621.1">
    <property type="nucleotide sequence ID" value="NZ_DAONMB010000012.1"/>
</dbReference>
<dbReference type="GO" id="GO:0043023">
    <property type="term" value="F:ribosomal large subunit binding"/>
    <property type="evidence" value="ECO:0007669"/>
    <property type="project" value="TreeGrafter"/>
</dbReference>
<protein>
    <recommendedName>
        <fullName evidence="2">Ribosomal silencing factor RsfS</fullName>
    </recommendedName>
</protein>
<dbReference type="GO" id="GO:0042256">
    <property type="term" value="P:cytosolic ribosome assembly"/>
    <property type="evidence" value="ECO:0007669"/>
    <property type="project" value="UniProtKB-UniRule"/>
</dbReference>
<dbReference type="OrthoDB" id="9793681at2"/>
<keyword evidence="4" id="KW-1185">Reference proteome</keyword>
<dbReference type="HAMAP" id="MF_01477">
    <property type="entry name" value="Iojap_RsfS"/>
    <property type="match status" value="1"/>
</dbReference>
<accession>A0A1M6BP07</accession>
<dbReference type="GO" id="GO:0005737">
    <property type="term" value="C:cytoplasm"/>
    <property type="evidence" value="ECO:0007669"/>
    <property type="project" value="UniProtKB-SubCell"/>
</dbReference>
<evidence type="ECO:0000313" key="3">
    <source>
        <dbReference type="EMBL" id="SHI50530.1"/>
    </source>
</evidence>
<sequence length="120" mass="13634">MESGLVFEQVIQALQEKKAQNVKAIDISELTTIAQYFVICSGTSVTHIKTLADFVEEKLLESGVHCLHREGYNSARWILLDYGDVVVHIFHEEDREFYGLERLWQDGKPVPLAETQVAKA</sequence>
<evidence type="ECO:0000256" key="1">
    <source>
        <dbReference type="ARBA" id="ARBA00010574"/>
    </source>
</evidence>